<sequence>MDIYNKIEFEIDDEQDISESEATYVSPTENSSNPDVDAEISTNLCYICNIKVPLPYMKEHIDSSKHKTFLKIAEVALERVKKQMGYNFSNKNPVPSMYFCQTCVTTTPVKDKSFHIKSNAHKNAVILDRLLNEFLKIYAHEELESDNTKSEIETPNHEELDKVINKMLNANSTIICNDEGTNISNIQKPVNNKDIAKEIVANLKSITFQKINKDAIVCSGTNLTEYINVLNAKTFSTHKLKDINGEYLIIKTKDGSQLKVTHNNFHGVLTMGKRHAQCKLCTEIVRNLDEHICSQKHIEKIVLPINDKECIRMLDNTKSHCILCNELVENADFHALYNKRHEALLKNAILLFEQVNTSQIKLEAQSDVNKPNITALESTSEEQEEDCARKTADSNINNAQLALEKNKGVGLLDVLDFTSKTADSNINNAQLALEKNEGVVLLDVLDFTSKTDRPKSEKFFCSDCHVILHKRDFRAHIFKHKKLKSHNDPCVVYRYDIGKNSGTRFSRETNNNNNNNNKKEKKIK</sequence>
<organism evidence="2 3">
    <name type="scientific">Parnassius mnemosyne</name>
    <name type="common">clouded apollo</name>
    <dbReference type="NCBI Taxonomy" id="213953"/>
    <lineage>
        <taxon>Eukaryota</taxon>
        <taxon>Metazoa</taxon>
        <taxon>Ecdysozoa</taxon>
        <taxon>Arthropoda</taxon>
        <taxon>Hexapoda</taxon>
        <taxon>Insecta</taxon>
        <taxon>Pterygota</taxon>
        <taxon>Neoptera</taxon>
        <taxon>Endopterygota</taxon>
        <taxon>Lepidoptera</taxon>
        <taxon>Glossata</taxon>
        <taxon>Ditrysia</taxon>
        <taxon>Papilionoidea</taxon>
        <taxon>Papilionidae</taxon>
        <taxon>Parnassiinae</taxon>
        <taxon>Parnassini</taxon>
        <taxon>Parnassius</taxon>
        <taxon>Driopa</taxon>
    </lineage>
</organism>
<comment type="caution">
    <text evidence="2">The sequence shown here is derived from an EMBL/GenBank/DDBJ whole genome shotgun (WGS) entry which is preliminary data.</text>
</comment>
<evidence type="ECO:0000313" key="2">
    <source>
        <dbReference type="EMBL" id="CAK1592390.1"/>
    </source>
</evidence>
<evidence type="ECO:0000256" key="1">
    <source>
        <dbReference type="SAM" id="MobiDB-lite"/>
    </source>
</evidence>
<proteinExistence type="predicted"/>
<gene>
    <name evidence="2" type="ORF">PARMNEM_LOCUS12361</name>
</gene>
<evidence type="ECO:0000313" key="3">
    <source>
        <dbReference type="Proteomes" id="UP001314205"/>
    </source>
</evidence>
<feature type="region of interest" description="Disordered" evidence="1">
    <location>
        <begin position="503"/>
        <end position="524"/>
    </location>
</feature>
<reference evidence="2 3" key="1">
    <citation type="submission" date="2023-11" db="EMBL/GenBank/DDBJ databases">
        <authorList>
            <person name="Hedman E."/>
            <person name="Englund M."/>
            <person name="Stromberg M."/>
            <person name="Nyberg Akerstrom W."/>
            <person name="Nylinder S."/>
            <person name="Jareborg N."/>
            <person name="Kallberg Y."/>
            <person name="Kronander E."/>
        </authorList>
    </citation>
    <scope>NUCLEOTIDE SEQUENCE [LARGE SCALE GENOMIC DNA]</scope>
</reference>
<name>A0AAV1LC20_9NEOP</name>
<keyword evidence="3" id="KW-1185">Reference proteome</keyword>
<dbReference type="AlphaFoldDB" id="A0AAV1LC20"/>
<accession>A0AAV1LC20</accession>
<dbReference type="EMBL" id="CAVLGL010000087">
    <property type="protein sequence ID" value="CAK1592390.1"/>
    <property type="molecule type" value="Genomic_DNA"/>
</dbReference>
<protein>
    <recommendedName>
        <fullName evidence="4">C2H2-type domain-containing protein</fullName>
    </recommendedName>
</protein>
<dbReference type="Proteomes" id="UP001314205">
    <property type="component" value="Unassembled WGS sequence"/>
</dbReference>
<evidence type="ECO:0008006" key="4">
    <source>
        <dbReference type="Google" id="ProtNLM"/>
    </source>
</evidence>